<keyword evidence="3" id="KW-1185">Reference proteome</keyword>
<dbReference type="Proteomes" id="UP000541444">
    <property type="component" value="Unassembled WGS sequence"/>
</dbReference>
<evidence type="ECO:0000256" key="1">
    <source>
        <dbReference type="SAM" id="MobiDB-lite"/>
    </source>
</evidence>
<gene>
    <name evidence="2" type="ORF">GIB67_027578</name>
</gene>
<name>A0A7J7NLA4_9MAGN</name>
<comment type="caution">
    <text evidence="2">The sequence shown here is derived from an EMBL/GenBank/DDBJ whole genome shotgun (WGS) entry which is preliminary data.</text>
</comment>
<evidence type="ECO:0000313" key="3">
    <source>
        <dbReference type="Proteomes" id="UP000541444"/>
    </source>
</evidence>
<feature type="non-terminal residue" evidence="2">
    <location>
        <position position="87"/>
    </location>
</feature>
<feature type="compositionally biased region" description="Basic and acidic residues" evidence="1">
    <location>
        <begin position="23"/>
        <end position="34"/>
    </location>
</feature>
<feature type="region of interest" description="Disordered" evidence="1">
    <location>
        <begin position="23"/>
        <end position="77"/>
    </location>
</feature>
<sequence>LSIILTSPTVFFNQEEIVGEAYQTKESKEGVEQSKEEEDVDEASQTKKSKEVVEQSKEEVVEGNDDDDKNSQKIPDLVQVIKEMAVD</sequence>
<dbReference type="AlphaFoldDB" id="A0A7J7NLA4"/>
<feature type="compositionally biased region" description="Basic and acidic residues" evidence="1">
    <location>
        <begin position="44"/>
        <end position="60"/>
    </location>
</feature>
<dbReference type="EMBL" id="JACGCM010000715">
    <property type="protein sequence ID" value="KAF6167800.1"/>
    <property type="molecule type" value="Genomic_DNA"/>
</dbReference>
<reference evidence="2 3" key="1">
    <citation type="journal article" date="2020" name="IScience">
        <title>Genome Sequencing of the Endangered Kingdonia uniflora (Circaeasteraceae, Ranunculales) Reveals Potential Mechanisms of Evolutionary Specialization.</title>
        <authorList>
            <person name="Sun Y."/>
            <person name="Deng T."/>
            <person name="Zhang A."/>
            <person name="Moore M.J."/>
            <person name="Landis J.B."/>
            <person name="Lin N."/>
            <person name="Zhang H."/>
            <person name="Zhang X."/>
            <person name="Huang J."/>
            <person name="Zhang X."/>
            <person name="Sun H."/>
            <person name="Wang H."/>
        </authorList>
    </citation>
    <scope>NUCLEOTIDE SEQUENCE [LARGE SCALE GENOMIC DNA]</scope>
    <source>
        <strain evidence="2">TB1705</strain>
        <tissue evidence="2">Leaf</tissue>
    </source>
</reference>
<proteinExistence type="predicted"/>
<evidence type="ECO:0000313" key="2">
    <source>
        <dbReference type="EMBL" id="KAF6167800.1"/>
    </source>
</evidence>
<organism evidence="2 3">
    <name type="scientific">Kingdonia uniflora</name>
    <dbReference type="NCBI Taxonomy" id="39325"/>
    <lineage>
        <taxon>Eukaryota</taxon>
        <taxon>Viridiplantae</taxon>
        <taxon>Streptophyta</taxon>
        <taxon>Embryophyta</taxon>
        <taxon>Tracheophyta</taxon>
        <taxon>Spermatophyta</taxon>
        <taxon>Magnoliopsida</taxon>
        <taxon>Ranunculales</taxon>
        <taxon>Circaeasteraceae</taxon>
        <taxon>Kingdonia</taxon>
    </lineage>
</organism>
<protein>
    <submittedName>
        <fullName evidence="2">Uncharacterized protein</fullName>
    </submittedName>
</protein>
<accession>A0A7J7NLA4</accession>